<evidence type="ECO:0000256" key="6">
    <source>
        <dbReference type="ARBA" id="ARBA00022840"/>
    </source>
</evidence>
<dbReference type="GO" id="GO:0140664">
    <property type="term" value="F:ATP-dependent DNA damage sensor activity"/>
    <property type="evidence" value="ECO:0007669"/>
    <property type="project" value="InterPro"/>
</dbReference>
<dbReference type="GO" id="GO:0007534">
    <property type="term" value="P:gene conversion at mating-type locus"/>
    <property type="evidence" value="ECO:0007669"/>
    <property type="project" value="EnsemblFungi"/>
</dbReference>
<dbReference type="PIRSF" id="PIRSF037677">
    <property type="entry name" value="DNA_mis_repair_Msh6"/>
    <property type="match status" value="1"/>
</dbReference>
<comment type="function">
    <text evidence="10">Component of the post-replicative DNA mismatch repair system (MMR). Heterodimerizes with MSH2 to form MutS beta, which binds to DNA mismatches thereby initiating DNA repair. MSH3 provides substrate-binding and substrate specificity to the complex. When bound, the MutS beta heterodimer bends the DNA helix and shields approximately 20 base pairs. Acts mainly to repair insertion-deletion loops (IDLs) from 2 to 13 nucleotides in size, but can also repair base-base and single insertion-deletion mismatches that occur during replication. After mismatch binding, forms a ternary complex with the MutL alpha heterodimer, which is thought to be responsible for directing the downstream MMR events, including strand discrimination, excision, and resynthesis. ATP binding and hydrolysis play a pivotal role in mismatch repair functions.</text>
</comment>
<dbReference type="Pfam" id="PF05188">
    <property type="entry name" value="MutS_II"/>
    <property type="match status" value="1"/>
</dbReference>
<evidence type="ECO:0000256" key="5">
    <source>
        <dbReference type="ARBA" id="ARBA00022763"/>
    </source>
</evidence>
<dbReference type="EMBL" id="KV454542">
    <property type="protein sequence ID" value="ODV66443.1"/>
    <property type="molecule type" value="Genomic_DNA"/>
</dbReference>
<dbReference type="InterPro" id="IPR016151">
    <property type="entry name" value="DNA_mismatch_repair_MutS_N"/>
</dbReference>
<dbReference type="InterPro" id="IPR036187">
    <property type="entry name" value="DNA_mismatch_repair_MutS_sf"/>
</dbReference>
<evidence type="ECO:0000256" key="16">
    <source>
        <dbReference type="SAM" id="MobiDB-lite"/>
    </source>
</evidence>
<dbReference type="Pfam" id="PF05190">
    <property type="entry name" value="MutS_IV"/>
    <property type="match status" value="1"/>
</dbReference>
<dbReference type="GO" id="GO:0000735">
    <property type="term" value="P:removal of nonhomologous ends"/>
    <property type="evidence" value="ECO:0007669"/>
    <property type="project" value="EnsemblFungi"/>
</dbReference>
<dbReference type="OrthoDB" id="121051at2759"/>
<dbReference type="STRING" id="984485.A0A1E4RGQ4"/>
<keyword evidence="4 14" id="KW-0547">Nucleotide-binding</keyword>
<dbReference type="SUPFAM" id="SSF52540">
    <property type="entry name" value="P-loop containing nucleoside triphosphate hydrolases"/>
    <property type="match status" value="1"/>
</dbReference>
<dbReference type="GO" id="GO:0000404">
    <property type="term" value="F:heteroduplex DNA loop binding"/>
    <property type="evidence" value="ECO:0007669"/>
    <property type="project" value="EnsemblFungi"/>
</dbReference>
<dbReference type="SMART" id="SM00533">
    <property type="entry name" value="MUTSd"/>
    <property type="match status" value="1"/>
</dbReference>
<evidence type="ECO:0000256" key="2">
    <source>
        <dbReference type="ARBA" id="ARBA00007094"/>
    </source>
</evidence>
<feature type="region of interest" description="Disordered" evidence="16">
    <location>
        <begin position="1"/>
        <end position="37"/>
    </location>
</feature>
<evidence type="ECO:0000256" key="11">
    <source>
        <dbReference type="ARBA" id="ARBA00025902"/>
    </source>
</evidence>
<dbReference type="InterPro" id="IPR036678">
    <property type="entry name" value="MutS_con_dom_sf"/>
</dbReference>
<dbReference type="GO" id="GO:0043111">
    <property type="term" value="P:replication fork arrest"/>
    <property type="evidence" value="ECO:0007669"/>
    <property type="project" value="EnsemblFungi"/>
</dbReference>
<evidence type="ECO:0000256" key="9">
    <source>
        <dbReference type="ARBA" id="ARBA00023242"/>
    </source>
</evidence>
<dbReference type="SUPFAM" id="SSF48334">
    <property type="entry name" value="DNA repair protein MutS, domain III"/>
    <property type="match status" value="1"/>
</dbReference>
<dbReference type="InterPro" id="IPR000432">
    <property type="entry name" value="DNA_mismatch_repair_MutS_C"/>
</dbReference>
<evidence type="ECO:0000256" key="14">
    <source>
        <dbReference type="RuleBase" id="RU003756"/>
    </source>
</evidence>
<dbReference type="RefSeq" id="XP_020075510.1">
    <property type="nucleotide sequence ID" value="XM_020218839.1"/>
</dbReference>
<dbReference type="PANTHER" id="PTHR11361">
    <property type="entry name" value="DNA MISMATCH REPAIR PROTEIN MUTS FAMILY MEMBER"/>
    <property type="match status" value="1"/>
</dbReference>
<keyword evidence="7 14" id="KW-0238">DNA-binding</keyword>
<dbReference type="Gene3D" id="3.40.1170.10">
    <property type="entry name" value="DNA repair protein MutS, domain I"/>
    <property type="match status" value="1"/>
</dbReference>
<dbReference type="GO" id="GO:0005524">
    <property type="term" value="F:ATP binding"/>
    <property type="evidence" value="ECO:0007669"/>
    <property type="project" value="UniProtKB-KW"/>
</dbReference>
<sequence>MQVELINHKDEESDSSTPPTKRAKSTNLNKGTSKKPTKAKLTPLESQFISLKLNHRDKLLAVQVGYKFKFFADDAAIASKILNIMLLPGTTKFEDLKNGKFAYCSIPDNRLHIHLQRLLNYGYKVAVIKQTESAAIKNMESSNKSGLFERKITGVYTKATYMGDEINTGDPNFYVKNSGDDGQLGDYILCLDELNAPQQISIVAVQPLTGDIIHDTFRDNITRDELETRFAYITPSEILVINNQSSISKETLKCIKSLNKGTMNIMHVKCPSDLEEEFVKSFEKITTDDNDLIQLSQYYQVNFSASVLSCVCELIKYLEQFKLANVFTITSNVNNFVNSRKFMLLPSHTLQALEIFRNETDPSSEQGTLAWLLNHTRTKMGQRLLKKWISMPLINIDAINSRLDAIDDLTSDFNHLIDALKNQLNSIGKAGSDLEKLLIKVHYSSTYNMERITRKDLYLMLKCFDEVFRMIKNFGEKPLLELKASVKSDLLKGIFEELYDLSKDGNLTKFLKLINPSEALNDRNVTDQKIGFFHLGQDPMTDDISKELEEISKVEQDLNTELQEIRKFLKRPNLSYVTNLKESHLIEVRNGKQVDSLPKDWIKISGTKSVSRFRNPTIIELHKRLQYHNELLLKNCDIAFNKFLGMIDNHYRFFNQAVKQLSIFDCLLSFTASSLMNSNYVRPKILPDEQRIEIKKSRNPIIENLPHSYSNYVANDINISYLKERVIIITGPNMGGKSSYVKQVALLTIMCQIGCFIPCESAEVGIFDSIFIRMGASDNILKGKSTFMIEMLELANIISNFTDKSLIILDEIGRGTGTNDGIAIAYSILKYLIEDPKKPLTLFITHYPSLHTLENDYPQVVGNYHMNFMEKGVKNEKEWPEIVFLYTLVKGVVSNLYGLNVAKLAGIPTDVIQQAYEVSERLKSIVEMENINKFSLEFCKLIQMIKKNEVDENYITDKLIELSRLNKL</sequence>
<evidence type="ECO:0000313" key="18">
    <source>
        <dbReference type="EMBL" id="ODV66443.1"/>
    </source>
</evidence>
<dbReference type="Gene3D" id="3.30.420.110">
    <property type="entry name" value="MutS, connector domain"/>
    <property type="match status" value="1"/>
</dbReference>
<keyword evidence="6" id="KW-0067">ATP-binding</keyword>
<dbReference type="GO" id="GO:0007131">
    <property type="term" value="P:reciprocal meiotic recombination"/>
    <property type="evidence" value="ECO:0007669"/>
    <property type="project" value="EnsemblFungi"/>
</dbReference>
<evidence type="ECO:0000256" key="12">
    <source>
        <dbReference type="ARBA" id="ARBA00029792"/>
    </source>
</evidence>
<dbReference type="Gene3D" id="1.10.1420.10">
    <property type="match status" value="2"/>
</dbReference>
<proteinExistence type="inferred from homology"/>
<keyword evidence="8 14" id="KW-0234">DNA repair</keyword>
<dbReference type="InterPro" id="IPR007861">
    <property type="entry name" value="DNA_mismatch_repair_MutS_clamp"/>
</dbReference>
<feature type="compositionally biased region" description="Basic and acidic residues" evidence="16">
    <location>
        <begin position="1"/>
        <end position="11"/>
    </location>
</feature>
<comment type="subunit">
    <text evidence="11">Heterodimer consisting of MSH2-MSH3 (MutS beta). Forms a ternary complex with MutL alpha (MLH1-PMS1).</text>
</comment>
<dbReference type="PANTHER" id="PTHR11361:SF122">
    <property type="entry name" value="DNA MISMATCH REPAIR PROTEIN MSH3"/>
    <property type="match status" value="1"/>
</dbReference>
<evidence type="ECO:0000256" key="15">
    <source>
        <dbReference type="SAM" id="Coils"/>
    </source>
</evidence>
<gene>
    <name evidence="18" type="ORF">HYPBUDRAFT_111599</name>
</gene>
<keyword evidence="5 14" id="KW-0227">DNA damage</keyword>
<evidence type="ECO:0000256" key="13">
    <source>
        <dbReference type="ARBA" id="ARBA00073774"/>
    </source>
</evidence>
<evidence type="ECO:0000256" key="4">
    <source>
        <dbReference type="ARBA" id="ARBA00022741"/>
    </source>
</evidence>
<dbReference type="GO" id="GO:0035861">
    <property type="term" value="C:site of double-strand break"/>
    <property type="evidence" value="ECO:0007669"/>
    <property type="project" value="EnsemblFungi"/>
</dbReference>
<evidence type="ECO:0000256" key="8">
    <source>
        <dbReference type="ARBA" id="ARBA00023204"/>
    </source>
</evidence>
<feature type="domain" description="DNA mismatch repair proteins mutS family" evidence="17">
    <location>
        <begin position="805"/>
        <end position="821"/>
    </location>
</feature>
<dbReference type="GeneID" id="30993389"/>
<dbReference type="AlphaFoldDB" id="A0A1E4RGQ4"/>
<feature type="coiled-coil region" evidence="15">
    <location>
        <begin position="544"/>
        <end position="571"/>
    </location>
</feature>
<protein>
    <recommendedName>
        <fullName evidence="3 13">DNA mismatch repair protein MSH3</fullName>
    </recommendedName>
    <alternativeName>
        <fullName evidence="3 13">DNA mismatch repair protein MSH3</fullName>
    </alternativeName>
    <alternativeName>
        <fullName evidence="12">MutS protein homolog 3</fullName>
    </alternativeName>
</protein>
<evidence type="ECO:0000256" key="7">
    <source>
        <dbReference type="ARBA" id="ARBA00023125"/>
    </source>
</evidence>
<dbReference type="InterPro" id="IPR027417">
    <property type="entry name" value="P-loop_NTPase"/>
</dbReference>
<dbReference type="Pfam" id="PF00488">
    <property type="entry name" value="MutS_V"/>
    <property type="match status" value="1"/>
</dbReference>
<accession>A0A1E4RGQ4</accession>
<name>A0A1E4RGQ4_9ASCO</name>
<dbReference type="Pfam" id="PF05192">
    <property type="entry name" value="MutS_III"/>
    <property type="match status" value="1"/>
</dbReference>
<dbReference type="FunFam" id="3.40.50.300:FF:000870">
    <property type="entry name" value="MutS protein homolog 4"/>
    <property type="match status" value="1"/>
</dbReference>
<dbReference type="GO" id="GO:0000406">
    <property type="term" value="F:double-strand/single-strand DNA junction binding"/>
    <property type="evidence" value="ECO:0007669"/>
    <property type="project" value="EnsemblFungi"/>
</dbReference>
<dbReference type="InterPro" id="IPR007695">
    <property type="entry name" value="DNA_mismatch_repair_MutS-lik_N"/>
</dbReference>
<evidence type="ECO:0000256" key="3">
    <source>
        <dbReference type="ARBA" id="ARBA00022151"/>
    </source>
</evidence>
<dbReference type="PROSITE" id="PS00486">
    <property type="entry name" value="DNA_MISMATCH_REPAIR_2"/>
    <property type="match status" value="1"/>
</dbReference>
<dbReference type="InterPro" id="IPR017261">
    <property type="entry name" value="DNA_mismatch_repair_MutS/MSH"/>
</dbReference>
<comment type="subcellular location">
    <subcellularLocation>
        <location evidence="1">Nucleus</location>
    </subcellularLocation>
</comment>
<dbReference type="GO" id="GO:0032302">
    <property type="term" value="C:MutSbeta complex"/>
    <property type="evidence" value="ECO:0007669"/>
    <property type="project" value="EnsemblFungi"/>
</dbReference>
<organism evidence="18 19">
    <name type="scientific">Hyphopichia burtonii NRRL Y-1933</name>
    <dbReference type="NCBI Taxonomy" id="984485"/>
    <lineage>
        <taxon>Eukaryota</taxon>
        <taxon>Fungi</taxon>
        <taxon>Dikarya</taxon>
        <taxon>Ascomycota</taxon>
        <taxon>Saccharomycotina</taxon>
        <taxon>Pichiomycetes</taxon>
        <taxon>Debaryomycetaceae</taxon>
        <taxon>Hyphopichia</taxon>
    </lineage>
</organism>
<reference evidence="19" key="1">
    <citation type="submission" date="2016-05" db="EMBL/GenBank/DDBJ databases">
        <title>Comparative genomics of biotechnologically important yeasts.</title>
        <authorList>
            <consortium name="DOE Joint Genome Institute"/>
            <person name="Riley R."/>
            <person name="Haridas S."/>
            <person name="Wolfe K.H."/>
            <person name="Lopes M.R."/>
            <person name="Hittinger C.T."/>
            <person name="Goker M."/>
            <person name="Salamov A."/>
            <person name="Wisecaver J."/>
            <person name="Long T.M."/>
            <person name="Aerts A.L."/>
            <person name="Barry K."/>
            <person name="Choi C."/>
            <person name="Clum A."/>
            <person name="Coughlan A.Y."/>
            <person name="Deshpande S."/>
            <person name="Douglass A.P."/>
            <person name="Hanson S.J."/>
            <person name="Klenk H.-P."/>
            <person name="Labutti K."/>
            <person name="Lapidus A."/>
            <person name="Lindquist E."/>
            <person name="Lipzen A."/>
            <person name="Meier-Kolthoff J.P."/>
            <person name="Ohm R.A."/>
            <person name="Otillar R.P."/>
            <person name="Pangilinan J."/>
            <person name="Peng Y."/>
            <person name="Rokas A."/>
            <person name="Rosa C.A."/>
            <person name="Scheuner C."/>
            <person name="Sibirny A.A."/>
            <person name="Slot J.C."/>
            <person name="Stielow J.B."/>
            <person name="Sun H."/>
            <person name="Kurtzman C.P."/>
            <person name="Blackwell M."/>
            <person name="Grigoriev I.V."/>
            <person name="Jeffries T.W."/>
        </authorList>
    </citation>
    <scope>NUCLEOTIDE SEQUENCE [LARGE SCALE GENOMIC DNA]</scope>
    <source>
        <strain evidence="19">NRRL Y-1933</strain>
    </source>
</reference>
<dbReference type="SMART" id="SM00534">
    <property type="entry name" value="MUTSac"/>
    <property type="match status" value="1"/>
</dbReference>
<feature type="compositionally biased region" description="Polar residues" evidence="16">
    <location>
        <begin position="15"/>
        <end position="31"/>
    </location>
</feature>
<dbReference type="InterPro" id="IPR007696">
    <property type="entry name" value="DNA_mismatch_repair_MutS_core"/>
</dbReference>
<evidence type="ECO:0000259" key="17">
    <source>
        <dbReference type="PROSITE" id="PS00486"/>
    </source>
</evidence>
<keyword evidence="9" id="KW-0539">Nucleus</keyword>
<evidence type="ECO:0000256" key="1">
    <source>
        <dbReference type="ARBA" id="ARBA00004123"/>
    </source>
</evidence>
<evidence type="ECO:0000313" key="19">
    <source>
        <dbReference type="Proteomes" id="UP000095085"/>
    </source>
</evidence>
<dbReference type="SUPFAM" id="SSF55271">
    <property type="entry name" value="DNA repair protein MutS, domain I"/>
    <property type="match status" value="1"/>
</dbReference>
<comment type="similarity">
    <text evidence="2">Belongs to the DNA mismatch repair MutS family. MSH3 subfamily.</text>
</comment>
<dbReference type="Pfam" id="PF01624">
    <property type="entry name" value="MutS_I"/>
    <property type="match status" value="1"/>
</dbReference>
<keyword evidence="15" id="KW-0175">Coiled coil</keyword>
<evidence type="ECO:0000256" key="10">
    <source>
        <dbReference type="ARBA" id="ARBA00025373"/>
    </source>
</evidence>
<keyword evidence="19" id="KW-1185">Reference proteome</keyword>
<dbReference type="Proteomes" id="UP000095085">
    <property type="component" value="Unassembled WGS sequence"/>
</dbReference>
<dbReference type="InterPro" id="IPR007860">
    <property type="entry name" value="DNA_mmatch_repair_MutS_con_dom"/>
</dbReference>
<dbReference type="GO" id="GO:0000403">
    <property type="term" value="F:Y-form DNA binding"/>
    <property type="evidence" value="ECO:0007669"/>
    <property type="project" value="EnsemblFungi"/>
</dbReference>
<dbReference type="GO" id="GO:0043570">
    <property type="term" value="P:maintenance of DNA repeat elements"/>
    <property type="evidence" value="ECO:0007669"/>
    <property type="project" value="EnsemblFungi"/>
</dbReference>
<dbReference type="InterPro" id="IPR045076">
    <property type="entry name" value="MutS"/>
</dbReference>
<dbReference type="GO" id="GO:0000710">
    <property type="term" value="P:meiotic mismatch repair"/>
    <property type="evidence" value="ECO:0007669"/>
    <property type="project" value="EnsemblFungi"/>
</dbReference>
<dbReference type="NCBIfam" id="NF003810">
    <property type="entry name" value="PRK05399.1"/>
    <property type="match status" value="1"/>
</dbReference>
<dbReference type="Gene3D" id="3.40.50.300">
    <property type="entry name" value="P-loop containing nucleotide triphosphate hydrolases"/>
    <property type="match status" value="1"/>
</dbReference>